<comment type="caution">
    <text evidence="3">The sequence shown here is derived from an EMBL/GenBank/DDBJ whole genome shotgun (WGS) entry which is preliminary data.</text>
</comment>
<evidence type="ECO:0000256" key="1">
    <source>
        <dbReference type="SAM" id="Phobius"/>
    </source>
</evidence>
<dbReference type="AlphaFoldDB" id="A0A2W7NJY7"/>
<dbReference type="PANTHER" id="PTHR30373:SF2">
    <property type="entry name" value="UPF0603 PROTEIN YGCG"/>
    <property type="match status" value="1"/>
</dbReference>
<evidence type="ECO:0000259" key="2">
    <source>
        <dbReference type="Pfam" id="PF04536"/>
    </source>
</evidence>
<sequence>MKYFMLVVLCVLSVGVMGQNIPERPNPPRLVNDFAGVMTAEQVQQIENALVKFSTETSTQIAVVTVSTLDGSDAANYAFQLGEKWGIGQKGKNNGVLILVKPKYGKDRGHAFIATGYGLEGAVPDAIANRIVDLEMIPHFRQNDYYGGIASAVTVIMQLTRGEFTADEYAKKKSFPVGLIVIIVLVVLFFVLGNKSKSSTRHYSSRGSDLPLWMLLGGMAAGSSRSRGGSFGSFSSGSGGFGGFGGGGFGGGGAGGSW</sequence>
<reference evidence="3 4" key="1">
    <citation type="submission" date="2018-06" db="EMBL/GenBank/DDBJ databases">
        <title>Genomic Encyclopedia of Archaeal and Bacterial Type Strains, Phase II (KMG-II): from individual species to whole genera.</title>
        <authorList>
            <person name="Goeker M."/>
        </authorList>
    </citation>
    <scope>NUCLEOTIDE SEQUENCE [LARGE SCALE GENOMIC DNA]</scope>
    <source>
        <strain evidence="3 4">DSM 6779</strain>
    </source>
</reference>
<dbReference type="Proteomes" id="UP000249239">
    <property type="component" value="Unassembled WGS sequence"/>
</dbReference>
<protein>
    <recommendedName>
        <fullName evidence="2">TPM domain-containing protein</fullName>
    </recommendedName>
</protein>
<dbReference type="Pfam" id="PF04536">
    <property type="entry name" value="TPM_phosphatase"/>
    <property type="match status" value="1"/>
</dbReference>
<evidence type="ECO:0000313" key="3">
    <source>
        <dbReference type="EMBL" id="PZX20761.1"/>
    </source>
</evidence>
<gene>
    <name evidence="3" type="ORF">LX69_00186</name>
</gene>
<dbReference type="OrthoDB" id="9810918at2"/>
<evidence type="ECO:0000313" key="4">
    <source>
        <dbReference type="Proteomes" id="UP000249239"/>
    </source>
</evidence>
<keyword evidence="1" id="KW-1133">Transmembrane helix</keyword>
<organism evidence="3 4">
    <name type="scientific">Breznakibacter xylanolyticus</name>
    <dbReference type="NCBI Taxonomy" id="990"/>
    <lineage>
        <taxon>Bacteria</taxon>
        <taxon>Pseudomonadati</taxon>
        <taxon>Bacteroidota</taxon>
        <taxon>Bacteroidia</taxon>
        <taxon>Marinilabiliales</taxon>
        <taxon>Marinilabiliaceae</taxon>
        <taxon>Breznakibacter</taxon>
    </lineage>
</organism>
<feature type="domain" description="TPM" evidence="2">
    <location>
        <begin position="31"/>
        <end position="158"/>
    </location>
</feature>
<keyword evidence="4" id="KW-1185">Reference proteome</keyword>
<keyword evidence="1" id="KW-0812">Transmembrane</keyword>
<name>A0A2W7NJY7_9BACT</name>
<proteinExistence type="predicted"/>
<dbReference type="Gene3D" id="3.10.310.50">
    <property type="match status" value="1"/>
</dbReference>
<keyword evidence="1" id="KW-0472">Membrane</keyword>
<dbReference type="InterPro" id="IPR007621">
    <property type="entry name" value="TPM_dom"/>
</dbReference>
<dbReference type="EMBL" id="QKZK01000001">
    <property type="protein sequence ID" value="PZX20761.1"/>
    <property type="molecule type" value="Genomic_DNA"/>
</dbReference>
<dbReference type="RefSeq" id="WP_111443911.1">
    <property type="nucleotide sequence ID" value="NZ_QKZK01000001.1"/>
</dbReference>
<dbReference type="PANTHER" id="PTHR30373">
    <property type="entry name" value="UPF0603 PROTEIN YGCG"/>
    <property type="match status" value="1"/>
</dbReference>
<accession>A0A2W7NJY7</accession>
<feature type="transmembrane region" description="Helical" evidence="1">
    <location>
        <begin position="175"/>
        <end position="193"/>
    </location>
</feature>